<evidence type="ECO:0000313" key="3">
    <source>
        <dbReference type="Proteomes" id="UP001385951"/>
    </source>
</evidence>
<dbReference type="EMBL" id="JASBNA010000001">
    <property type="protein sequence ID" value="KAK7696267.1"/>
    <property type="molecule type" value="Genomic_DNA"/>
</dbReference>
<feature type="compositionally biased region" description="Basic and acidic residues" evidence="1">
    <location>
        <begin position="241"/>
        <end position="250"/>
    </location>
</feature>
<feature type="compositionally biased region" description="Basic and acidic residues" evidence="1">
    <location>
        <begin position="591"/>
        <end position="600"/>
    </location>
</feature>
<feature type="compositionally biased region" description="Gly residues" evidence="1">
    <location>
        <begin position="655"/>
        <end position="668"/>
    </location>
</feature>
<evidence type="ECO:0000256" key="1">
    <source>
        <dbReference type="SAM" id="MobiDB-lite"/>
    </source>
</evidence>
<feature type="region of interest" description="Disordered" evidence="1">
    <location>
        <begin position="655"/>
        <end position="674"/>
    </location>
</feature>
<comment type="caution">
    <text evidence="2">The sequence shown here is derived from an EMBL/GenBank/DDBJ whole genome shotgun (WGS) entry which is preliminary data.</text>
</comment>
<name>A0AAW0GZS2_9APHY</name>
<feature type="region of interest" description="Disordered" evidence="1">
    <location>
        <begin position="1"/>
        <end position="130"/>
    </location>
</feature>
<feature type="region of interest" description="Disordered" evidence="1">
    <location>
        <begin position="210"/>
        <end position="276"/>
    </location>
</feature>
<keyword evidence="3" id="KW-1185">Reference proteome</keyword>
<feature type="region of interest" description="Disordered" evidence="1">
    <location>
        <begin position="445"/>
        <end position="527"/>
    </location>
</feature>
<reference evidence="2 3" key="1">
    <citation type="submission" date="2022-09" db="EMBL/GenBank/DDBJ databases">
        <authorList>
            <person name="Palmer J.M."/>
        </authorList>
    </citation>
    <scope>NUCLEOTIDE SEQUENCE [LARGE SCALE GENOMIC DNA]</scope>
    <source>
        <strain evidence="2 3">DSM 7382</strain>
    </source>
</reference>
<accession>A0AAW0GZS2</accession>
<feature type="compositionally biased region" description="Basic residues" evidence="1">
    <location>
        <begin position="8"/>
        <end position="18"/>
    </location>
</feature>
<feature type="compositionally biased region" description="Basic residues" evidence="1">
    <location>
        <begin position="572"/>
        <end position="589"/>
    </location>
</feature>
<feature type="compositionally biased region" description="Low complexity" evidence="1">
    <location>
        <begin position="509"/>
        <end position="520"/>
    </location>
</feature>
<feature type="compositionally biased region" description="Low complexity" evidence="1">
    <location>
        <begin position="445"/>
        <end position="482"/>
    </location>
</feature>
<feature type="compositionally biased region" description="Low complexity" evidence="1">
    <location>
        <begin position="107"/>
        <end position="127"/>
    </location>
</feature>
<feature type="region of interest" description="Disordered" evidence="1">
    <location>
        <begin position="544"/>
        <end position="610"/>
    </location>
</feature>
<feature type="compositionally biased region" description="Polar residues" evidence="1">
    <location>
        <begin position="292"/>
        <end position="305"/>
    </location>
</feature>
<feature type="compositionally biased region" description="Acidic residues" evidence="1">
    <location>
        <begin position="60"/>
        <end position="73"/>
    </location>
</feature>
<dbReference type="Proteomes" id="UP001385951">
    <property type="component" value="Unassembled WGS sequence"/>
</dbReference>
<feature type="compositionally biased region" description="Polar residues" evidence="1">
    <location>
        <begin position="251"/>
        <end position="262"/>
    </location>
</feature>
<evidence type="ECO:0000313" key="2">
    <source>
        <dbReference type="EMBL" id="KAK7696267.1"/>
    </source>
</evidence>
<feature type="compositionally biased region" description="Low complexity" evidence="1">
    <location>
        <begin position="349"/>
        <end position="363"/>
    </location>
</feature>
<dbReference type="AlphaFoldDB" id="A0AAW0GZS2"/>
<protein>
    <submittedName>
        <fullName evidence="2">Uncharacterized protein</fullName>
    </submittedName>
</protein>
<organism evidence="2 3">
    <name type="scientific">Cerrena zonata</name>
    <dbReference type="NCBI Taxonomy" id="2478898"/>
    <lineage>
        <taxon>Eukaryota</taxon>
        <taxon>Fungi</taxon>
        <taxon>Dikarya</taxon>
        <taxon>Basidiomycota</taxon>
        <taxon>Agaricomycotina</taxon>
        <taxon>Agaricomycetes</taxon>
        <taxon>Polyporales</taxon>
        <taxon>Cerrenaceae</taxon>
        <taxon>Cerrena</taxon>
    </lineage>
</organism>
<feature type="compositionally biased region" description="Low complexity" evidence="1">
    <location>
        <begin position="219"/>
        <end position="235"/>
    </location>
</feature>
<sequence length="674" mass="71866">MSSLHQSPYRRTHRKRISALRLSTDSNVPTLPAYTSPPWQKPVGLPAEEDLSDKPPEYSDSAEEGDADTDSEQELVAQRRIYSPSSSSYVPLTPPLTFSPVRRSSRRSQGSAGSRSSSQRRLASSSSNDPYLDSLLARSVHALEMSNALLQSSISTQTSLSTVLADDSMADSTLEVQARNLSSRINANDHLQDSWLENLDKISEGVEGLFSPVDQPEASSSSPISQSLPTSSSIHSRLRRPSVEFRRARTSEASQSSSTLNYTIRDRNDLISPPPRALTMYIDSTEDPTAITLPSTLGMRSSTHLPPTPIPSDLAFSPPSEPSPPIASRATDLLITLAKPSTKPKTRRSSTSSVTTCSTIIPGKKSKSPPPPIITRRSSSKSSSPQIRSRSISRNGSPVRYKQSTTSLITQPIEELSASSGESSDSNTLHVDKTLESLRNILDKAPASRASSSSRNPPMPRPSLLTPPTVEPVASTSTATASISRLFTKGRHSIRPPSPPRHSSLKVRSTPATPTTSTPSGSMLNVPDAVIGANGSIGFGLGFSRPSSGHSTPKRISFAELPGGTSGASTSRRSRSIKSSRKSRSRSSPRRLQDGDRDQKEDGEDPGGRGWFSSWLLGTASSSKGASSGSGYVYGGLSGPSMSVHAEERYGKAGVGWGARPGFGGTGGMEDWAV</sequence>
<proteinExistence type="predicted"/>
<feature type="compositionally biased region" description="Low complexity" evidence="1">
    <location>
        <begin position="374"/>
        <end position="394"/>
    </location>
</feature>
<feature type="region of interest" description="Disordered" evidence="1">
    <location>
        <begin position="292"/>
        <end position="408"/>
    </location>
</feature>
<gene>
    <name evidence="2" type="ORF">QCA50_000920</name>
</gene>